<evidence type="ECO:0000256" key="4">
    <source>
        <dbReference type="ARBA" id="ARBA00022898"/>
    </source>
</evidence>
<keyword evidence="5 7" id="KW-0456">Lyase</keyword>
<comment type="similarity">
    <text evidence="2 7">Belongs to the group II decarboxylase family.</text>
</comment>
<dbReference type="InterPro" id="IPR015422">
    <property type="entry name" value="PyrdxlP-dep_Trfase_small"/>
</dbReference>
<dbReference type="InterPro" id="IPR022517">
    <property type="entry name" value="Asp_decarboxylase_pyridox"/>
</dbReference>
<accession>A0A9E3H5M5</accession>
<dbReference type="GO" id="GO:0004058">
    <property type="term" value="F:aromatic-L-amino-acid decarboxylase activity"/>
    <property type="evidence" value="ECO:0007669"/>
    <property type="project" value="UniProtKB-ARBA"/>
</dbReference>
<protein>
    <submittedName>
        <fullName evidence="8">Pyridoxal-dependent aspartate 1-decarboxylase</fullName>
    </submittedName>
</protein>
<dbReference type="EMBL" id="JAHHHW010000060">
    <property type="protein sequence ID" value="MBW4431252.1"/>
    <property type="molecule type" value="Genomic_DNA"/>
</dbReference>
<proteinExistence type="inferred from homology"/>
<dbReference type="PANTHER" id="PTHR45677">
    <property type="entry name" value="GLUTAMATE DECARBOXYLASE-RELATED"/>
    <property type="match status" value="1"/>
</dbReference>
<evidence type="ECO:0000313" key="9">
    <source>
        <dbReference type="Proteomes" id="UP000813215"/>
    </source>
</evidence>
<dbReference type="InterPro" id="IPR002129">
    <property type="entry name" value="PyrdxlP-dep_de-COase"/>
</dbReference>
<keyword evidence="3" id="KW-0210">Decarboxylase</keyword>
<dbReference type="InterPro" id="IPR015424">
    <property type="entry name" value="PyrdxlP-dep_Trfase"/>
</dbReference>
<dbReference type="GO" id="GO:0019752">
    <property type="term" value="P:carboxylic acid metabolic process"/>
    <property type="evidence" value="ECO:0007669"/>
    <property type="project" value="InterPro"/>
</dbReference>
<dbReference type="SUPFAM" id="SSF53383">
    <property type="entry name" value="PLP-dependent transferases"/>
    <property type="match status" value="1"/>
</dbReference>
<sequence>MALSQQRQGKNQQNLFLENELTPRYAVANEVMQLFAPSNSLVSTEANMAVKTDALVDDFVNAIHTNSEIEFNALLETFVDSQVPINPANFDNYLEYLANNVVNHSIHTSSPRFIGHMTSALPCFVRPLAKLMTAMNQNVVKIETAKAFSPYERQALAMMHRLIYNFSNEFYREHVQNSQSTLGILVSGGTAANIIALWCARNKSLGAKNNFPGVEKAGLAAALDYYGYQGAVVIGSELMHYSFEKAADLLGIGTHGLIKIPTNINNQVDLSALRQAIADCQAKNLHIIAIAGVAGTTDSGNIDSLSDIADIAQAANVHFHVDAAWGGPLIFSEQHRQKLIGIERADSVTIDGHKQLYLPMGIGMVFTREPQLASSIEKNASYTMRKNSFDLGKRALEGSRPGMVLFLHAGLHLIGLKGYEFLIDAGIEKTQYMAARIATMPEFELLSQPDINLLLYRYIPESLRELAAKNELTEIDNHQINIFNERLQKTQRQVGRTFISRTTKTITCLEKETSVTALRAVIANPLTTQDDIDAVLNDQIQIALDLSTSDSLEANHTNYV</sequence>
<dbReference type="GO" id="GO:0030170">
    <property type="term" value="F:pyridoxal phosphate binding"/>
    <property type="evidence" value="ECO:0007669"/>
    <property type="project" value="InterPro"/>
</dbReference>
<evidence type="ECO:0000256" key="1">
    <source>
        <dbReference type="ARBA" id="ARBA00001933"/>
    </source>
</evidence>
<evidence type="ECO:0000256" key="5">
    <source>
        <dbReference type="ARBA" id="ARBA00023239"/>
    </source>
</evidence>
<keyword evidence="4 6" id="KW-0663">Pyridoxal phosphate</keyword>
<organism evidence="8 9">
    <name type="scientific">Pelatocladus maniniholoensis HA4357-MV3</name>
    <dbReference type="NCBI Taxonomy" id="1117104"/>
    <lineage>
        <taxon>Bacteria</taxon>
        <taxon>Bacillati</taxon>
        <taxon>Cyanobacteriota</taxon>
        <taxon>Cyanophyceae</taxon>
        <taxon>Nostocales</taxon>
        <taxon>Nostocaceae</taxon>
        <taxon>Pelatocladus</taxon>
    </lineage>
</organism>
<dbReference type="AlphaFoldDB" id="A0A9E3H5M5"/>
<reference evidence="8" key="1">
    <citation type="submission" date="2021-05" db="EMBL/GenBank/DDBJ databases">
        <authorList>
            <person name="Pietrasiak N."/>
            <person name="Ward R."/>
            <person name="Stajich J.E."/>
            <person name="Kurbessoian T."/>
        </authorList>
    </citation>
    <scope>NUCLEOTIDE SEQUENCE</scope>
    <source>
        <strain evidence="8">HA4357-MV3</strain>
    </source>
</reference>
<comment type="caution">
    <text evidence="8">The sequence shown here is derived from an EMBL/GenBank/DDBJ whole genome shotgun (WGS) entry which is preliminary data.</text>
</comment>
<feature type="modified residue" description="N6-(pyridoxal phosphate)lysine" evidence="6">
    <location>
        <position position="354"/>
    </location>
</feature>
<reference evidence="8" key="2">
    <citation type="journal article" date="2022" name="Microbiol. Resour. Announc.">
        <title>Metagenome Sequencing to Explore Phylogenomics of Terrestrial Cyanobacteria.</title>
        <authorList>
            <person name="Ward R.D."/>
            <person name="Stajich J.E."/>
            <person name="Johansen J.R."/>
            <person name="Huntemann M."/>
            <person name="Clum A."/>
            <person name="Foster B."/>
            <person name="Foster B."/>
            <person name="Roux S."/>
            <person name="Palaniappan K."/>
            <person name="Varghese N."/>
            <person name="Mukherjee S."/>
            <person name="Reddy T.B.K."/>
            <person name="Daum C."/>
            <person name="Copeland A."/>
            <person name="Chen I.A."/>
            <person name="Ivanova N.N."/>
            <person name="Kyrpides N.C."/>
            <person name="Shapiro N."/>
            <person name="Eloe-Fadrosh E.A."/>
            <person name="Pietrasiak N."/>
        </authorList>
    </citation>
    <scope>NUCLEOTIDE SEQUENCE</scope>
    <source>
        <strain evidence="8">HA4357-MV3</strain>
    </source>
</reference>
<comment type="cofactor">
    <cofactor evidence="1 6 7">
        <name>pyridoxal 5'-phosphate</name>
        <dbReference type="ChEBI" id="CHEBI:597326"/>
    </cofactor>
</comment>
<gene>
    <name evidence="8" type="primary">panP</name>
    <name evidence="8" type="ORF">KME28_05850</name>
</gene>
<evidence type="ECO:0000256" key="3">
    <source>
        <dbReference type="ARBA" id="ARBA00022793"/>
    </source>
</evidence>
<dbReference type="Gene3D" id="3.90.1150.10">
    <property type="entry name" value="Aspartate Aminotransferase, domain 1"/>
    <property type="match status" value="1"/>
</dbReference>
<evidence type="ECO:0000256" key="6">
    <source>
        <dbReference type="PIRSR" id="PIRSR602129-50"/>
    </source>
</evidence>
<dbReference type="Proteomes" id="UP000813215">
    <property type="component" value="Unassembled WGS sequence"/>
</dbReference>
<dbReference type="Gene3D" id="3.40.640.10">
    <property type="entry name" value="Type I PLP-dependent aspartate aminotransferase-like (Major domain)"/>
    <property type="match status" value="1"/>
</dbReference>
<evidence type="ECO:0000256" key="2">
    <source>
        <dbReference type="ARBA" id="ARBA00009533"/>
    </source>
</evidence>
<dbReference type="GO" id="GO:0005737">
    <property type="term" value="C:cytoplasm"/>
    <property type="evidence" value="ECO:0007669"/>
    <property type="project" value="TreeGrafter"/>
</dbReference>
<evidence type="ECO:0000313" key="8">
    <source>
        <dbReference type="EMBL" id="MBW4431252.1"/>
    </source>
</evidence>
<dbReference type="Pfam" id="PF00282">
    <property type="entry name" value="Pyridoxal_deC"/>
    <property type="match status" value="1"/>
</dbReference>
<evidence type="ECO:0000256" key="7">
    <source>
        <dbReference type="RuleBase" id="RU000382"/>
    </source>
</evidence>
<dbReference type="InterPro" id="IPR015421">
    <property type="entry name" value="PyrdxlP-dep_Trfase_major"/>
</dbReference>
<name>A0A9E3H5M5_9NOST</name>
<dbReference type="NCBIfam" id="TIGR03799">
    <property type="entry name" value="NOD_PanD_pyr"/>
    <property type="match status" value="1"/>
</dbReference>
<dbReference type="PANTHER" id="PTHR45677:SF8">
    <property type="entry name" value="CYSTEINE SULFINIC ACID DECARBOXYLASE"/>
    <property type="match status" value="1"/>
</dbReference>